<sequence length="75" mass="8435">MREIVHLQAGQCGNQIGAKAVNTCPEPCWWTWSPARWTRCVRGPSVRYSGRITSYSVKAEQETTGQRATILKVLN</sequence>
<evidence type="ECO:0000313" key="4">
    <source>
        <dbReference type="Proteomes" id="UP000694543"/>
    </source>
</evidence>
<protein>
    <submittedName>
        <fullName evidence="3">Uncharacterized protein</fullName>
    </submittedName>
</protein>
<proteinExistence type="predicted"/>
<keyword evidence="4" id="KW-1185">Reference proteome</keyword>
<dbReference type="SUPFAM" id="SSF52490">
    <property type="entry name" value="Tubulin nucleotide-binding domain-like"/>
    <property type="match status" value="1"/>
</dbReference>
<dbReference type="GO" id="GO:0005737">
    <property type="term" value="C:cytoplasm"/>
    <property type="evidence" value="ECO:0007669"/>
    <property type="project" value="UniProtKB-SubCell"/>
</dbReference>
<name>A0A8C3L6F0_CHRPC</name>
<evidence type="ECO:0000256" key="2">
    <source>
        <dbReference type="ARBA" id="ARBA00022490"/>
    </source>
</evidence>
<reference evidence="3" key="2">
    <citation type="submission" date="2025-09" db="UniProtKB">
        <authorList>
            <consortium name="Ensembl"/>
        </authorList>
    </citation>
    <scope>IDENTIFICATION</scope>
</reference>
<evidence type="ECO:0000313" key="3">
    <source>
        <dbReference type="Ensembl" id="ENSCPIP00010005037.1"/>
    </source>
</evidence>
<dbReference type="InterPro" id="IPR013838">
    <property type="entry name" value="Beta-tubulin_BS"/>
</dbReference>
<keyword evidence="2" id="KW-0963">Cytoplasm</keyword>
<comment type="subcellular location">
    <subcellularLocation>
        <location evidence="1">Cytoplasm</location>
    </subcellularLocation>
</comment>
<organism evidence="3 4">
    <name type="scientific">Chrysolophus pictus</name>
    <name type="common">Golden pheasant</name>
    <name type="synonym">Phasianus pictus</name>
    <dbReference type="NCBI Taxonomy" id="9089"/>
    <lineage>
        <taxon>Eukaryota</taxon>
        <taxon>Metazoa</taxon>
        <taxon>Chordata</taxon>
        <taxon>Craniata</taxon>
        <taxon>Vertebrata</taxon>
        <taxon>Euteleostomi</taxon>
        <taxon>Archelosauria</taxon>
        <taxon>Archosauria</taxon>
        <taxon>Dinosauria</taxon>
        <taxon>Saurischia</taxon>
        <taxon>Theropoda</taxon>
        <taxon>Coelurosauria</taxon>
        <taxon>Aves</taxon>
        <taxon>Neognathae</taxon>
        <taxon>Galloanserae</taxon>
        <taxon>Galliformes</taxon>
        <taxon>Phasianidae</taxon>
        <taxon>Phasianinae</taxon>
        <taxon>Chrysolophus</taxon>
    </lineage>
</organism>
<accession>A0A8C3L6F0</accession>
<dbReference type="Gene3D" id="3.40.50.1440">
    <property type="entry name" value="Tubulin/FtsZ, GTPase domain"/>
    <property type="match status" value="1"/>
</dbReference>
<dbReference type="InterPro" id="IPR036525">
    <property type="entry name" value="Tubulin/FtsZ_GTPase_sf"/>
</dbReference>
<dbReference type="Proteomes" id="UP000694543">
    <property type="component" value="Unplaced"/>
</dbReference>
<reference evidence="3" key="1">
    <citation type="submission" date="2025-08" db="UniProtKB">
        <authorList>
            <consortium name="Ensembl"/>
        </authorList>
    </citation>
    <scope>IDENTIFICATION</scope>
</reference>
<dbReference type="AlphaFoldDB" id="A0A8C3L6F0"/>
<dbReference type="PROSITE" id="PS00228">
    <property type="entry name" value="TUBULIN_B_AUTOREG"/>
    <property type="match status" value="1"/>
</dbReference>
<dbReference type="Ensembl" id="ENSCPIT00010005940.1">
    <property type="protein sequence ID" value="ENSCPIP00010005037.1"/>
    <property type="gene ID" value="ENSCPIG00010003894.1"/>
</dbReference>
<evidence type="ECO:0000256" key="1">
    <source>
        <dbReference type="ARBA" id="ARBA00004496"/>
    </source>
</evidence>